<protein>
    <submittedName>
        <fullName evidence="2">Uncharacterized protein</fullName>
    </submittedName>
</protein>
<sequence length="195" mass="21519">MMEIDRFPTNSRCLSRRVTSTTQGKSTGNRGSVSPVAPITRCGCLGLGCLGRGAAATWAGVSFGLTTFLFTKIAARASLRAFAFRRRWKATAVRLICLTVCLSTDDDDDDDTSNGRDRGRRQRQRLRLGCAEPAPSPFARSDDAPSGASPGVPGRPREEPEGESWRGKWRRPAQKCQRRRGMQWNSAHKDEEEGF</sequence>
<evidence type="ECO:0000313" key="3">
    <source>
        <dbReference type="Proteomes" id="UP000266841"/>
    </source>
</evidence>
<reference evidence="2 3" key="1">
    <citation type="journal article" date="2012" name="Genome Biol.">
        <title>Genome and low-iron response of an oceanic diatom adapted to chronic iron limitation.</title>
        <authorList>
            <person name="Lommer M."/>
            <person name="Specht M."/>
            <person name="Roy A.S."/>
            <person name="Kraemer L."/>
            <person name="Andreson R."/>
            <person name="Gutowska M.A."/>
            <person name="Wolf J."/>
            <person name="Bergner S.V."/>
            <person name="Schilhabel M.B."/>
            <person name="Klostermeier U.C."/>
            <person name="Beiko R.G."/>
            <person name="Rosenstiel P."/>
            <person name="Hippler M."/>
            <person name="Laroche J."/>
        </authorList>
    </citation>
    <scope>NUCLEOTIDE SEQUENCE [LARGE SCALE GENOMIC DNA]</scope>
    <source>
        <strain evidence="2 3">CCMP1005</strain>
    </source>
</reference>
<feature type="region of interest" description="Disordered" evidence="1">
    <location>
        <begin position="106"/>
        <end position="195"/>
    </location>
</feature>
<keyword evidence="3" id="KW-1185">Reference proteome</keyword>
<evidence type="ECO:0000256" key="1">
    <source>
        <dbReference type="SAM" id="MobiDB-lite"/>
    </source>
</evidence>
<gene>
    <name evidence="2" type="ORF">THAOC_25046</name>
</gene>
<dbReference type="Proteomes" id="UP000266841">
    <property type="component" value="Unassembled WGS sequence"/>
</dbReference>
<evidence type="ECO:0000313" key="2">
    <source>
        <dbReference type="EMBL" id="EJK55240.1"/>
    </source>
</evidence>
<dbReference type="AlphaFoldDB" id="K0RQA8"/>
<feature type="compositionally biased region" description="Basic and acidic residues" evidence="1">
    <location>
        <begin position="155"/>
        <end position="166"/>
    </location>
</feature>
<organism evidence="2 3">
    <name type="scientific">Thalassiosira oceanica</name>
    <name type="common">Marine diatom</name>
    <dbReference type="NCBI Taxonomy" id="159749"/>
    <lineage>
        <taxon>Eukaryota</taxon>
        <taxon>Sar</taxon>
        <taxon>Stramenopiles</taxon>
        <taxon>Ochrophyta</taxon>
        <taxon>Bacillariophyta</taxon>
        <taxon>Coscinodiscophyceae</taxon>
        <taxon>Thalassiosirophycidae</taxon>
        <taxon>Thalassiosirales</taxon>
        <taxon>Thalassiosiraceae</taxon>
        <taxon>Thalassiosira</taxon>
    </lineage>
</organism>
<accession>K0RQA8</accession>
<proteinExistence type="predicted"/>
<feature type="compositionally biased region" description="Basic residues" evidence="1">
    <location>
        <begin position="167"/>
        <end position="181"/>
    </location>
</feature>
<dbReference type="EMBL" id="AGNL01034491">
    <property type="protein sequence ID" value="EJK55240.1"/>
    <property type="molecule type" value="Genomic_DNA"/>
</dbReference>
<name>K0RQA8_THAOC</name>
<comment type="caution">
    <text evidence="2">The sequence shown here is derived from an EMBL/GenBank/DDBJ whole genome shotgun (WGS) entry which is preliminary data.</text>
</comment>